<keyword evidence="6" id="KW-0067">ATP-binding</keyword>
<proteinExistence type="predicted"/>
<sequence>MRTGDLVDGRYRLEDAKGSGSGGIVWTAFDTKLKRTVALKRPHGAVSAADREQFRREAEIAAQVHHPNLIAVFDAVDGWLVMEHLESRSLDLILADGPLPADRVARIGVQTAAALAAVHARGIVHRDVKPGNVLVAADDLTKLTDFGISVWREVTGFDDARVSGTPAYTAPEVAAGHPAGRESDVFSLGATLYAALEGTPPFGTDEPAVVLERARAGEIPPMRHEGPLADLLAEMLQRKPGRRPSAEKVRQRLREIVGDWEPSAAPPAGPPWWRRRTFQAAGAGVVVVALTAAVVALAQPGSSRADLVGDERTAEPCALLQASDFTEFGPPELKPKWGNFNRCDVLIDVGREEKLRVELQLATMASQLRNATWRTIAAPPFEVLDVPSGDEPECNRLVIIDDRYGVRLTAGLEDSPKDLCKIADVAVERVRQVLRAGPIPRRTEEFPPGSAARIDTCGLLPADALPSFTAGVNVFGGWSCKWYTATTQTGVHVRYDQHEARWPIKGTLKPVGGHEAYLQESDDECTYRVPYHPSNQPKVALVDVLMLTVSDGPKDQRCAMAERLTKIAADNMNR</sequence>
<protein>
    <recommendedName>
        <fullName evidence="1">non-specific serine/threonine protein kinase</fullName>
        <ecNumber evidence="1">2.7.11.1</ecNumber>
    </recommendedName>
</protein>
<evidence type="ECO:0000256" key="3">
    <source>
        <dbReference type="ARBA" id="ARBA00022679"/>
    </source>
</evidence>
<dbReference type="InterPro" id="IPR011009">
    <property type="entry name" value="Kinase-like_dom_sf"/>
</dbReference>
<keyword evidence="9" id="KW-1185">Reference proteome</keyword>
<evidence type="ECO:0000256" key="5">
    <source>
        <dbReference type="ARBA" id="ARBA00022777"/>
    </source>
</evidence>
<evidence type="ECO:0000256" key="6">
    <source>
        <dbReference type="ARBA" id="ARBA00022840"/>
    </source>
</evidence>
<accession>A0ABQ2V9F1</accession>
<keyword evidence="2" id="KW-0723">Serine/threonine-protein kinase</keyword>
<dbReference type="RefSeq" id="WP_189258458.1">
    <property type="nucleotide sequence ID" value="NZ_BMRE01000050.1"/>
</dbReference>
<reference evidence="9" key="1">
    <citation type="journal article" date="2019" name="Int. J. Syst. Evol. Microbiol.">
        <title>The Global Catalogue of Microorganisms (GCM) 10K type strain sequencing project: providing services to taxonomists for standard genome sequencing and annotation.</title>
        <authorList>
            <consortium name="The Broad Institute Genomics Platform"/>
            <consortium name="The Broad Institute Genome Sequencing Center for Infectious Disease"/>
            <person name="Wu L."/>
            <person name="Ma J."/>
        </authorList>
    </citation>
    <scope>NUCLEOTIDE SEQUENCE [LARGE SCALE GENOMIC DNA]</scope>
    <source>
        <strain evidence="9">JCM 3296</strain>
    </source>
</reference>
<evidence type="ECO:0000256" key="1">
    <source>
        <dbReference type="ARBA" id="ARBA00012513"/>
    </source>
</evidence>
<gene>
    <name evidence="8" type="ORF">GCM10010178_74370</name>
</gene>
<dbReference type="InterPro" id="IPR008271">
    <property type="entry name" value="Ser/Thr_kinase_AS"/>
</dbReference>
<dbReference type="Gene3D" id="1.10.510.10">
    <property type="entry name" value="Transferase(Phosphotransferase) domain 1"/>
    <property type="match status" value="1"/>
</dbReference>
<dbReference type="PANTHER" id="PTHR43289">
    <property type="entry name" value="MITOGEN-ACTIVATED PROTEIN KINASE KINASE KINASE 20-RELATED"/>
    <property type="match status" value="1"/>
</dbReference>
<evidence type="ECO:0000256" key="2">
    <source>
        <dbReference type="ARBA" id="ARBA00022527"/>
    </source>
</evidence>
<name>A0ABQ2V9F1_9PSEU</name>
<keyword evidence="3" id="KW-0808">Transferase</keyword>
<keyword evidence="5" id="KW-0418">Kinase</keyword>
<evidence type="ECO:0000259" key="7">
    <source>
        <dbReference type="PROSITE" id="PS50011"/>
    </source>
</evidence>
<evidence type="ECO:0000313" key="8">
    <source>
        <dbReference type="EMBL" id="GGU71859.1"/>
    </source>
</evidence>
<evidence type="ECO:0000313" key="9">
    <source>
        <dbReference type="Proteomes" id="UP000649573"/>
    </source>
</evidence>
<keyword evidence="4" id="KW-0547">Nucleotide-binding</keyword>
<dbReference type="PANTHER" id="PTHR43289:SF6">
    <property type="entry name" value="SERINE_THREONINE-PROTEIN KINASE NEKL-3"/>
    <property type="match status" value="1"/>
</dbReference>
<dbReference type="CDD" id="cd14014">
    <property type="entry name" value="STKc_PknB_like"/>
    <property type="match status" value="1"/>
</dbReference>
<dbReference type="Gene3D" id="3.30.200.20">
    <property type="entry name" value="Phosphorylase Kinase, domain 1"/>
    <property type="match status" value="1"/>
</dbReference>
<comment type="caution">
    <text evidence="8">The sequence shown here is derived from an EMBL/GenBank/DDBJ whole genome shotgun (WGS) entry which is preliminary data.</text>
</comment>
<organism evidence="8 9">
    <name type="scientific">Lentzea flava</name>
    <dbReference type="NCBI Taxonomy" id="103732"/>
    <lineage>
        <taxon>Bacteria</taxon>
        <taxon>Bacillati</taxon>
        <taxon>Actinomycetota</taxon>
        <taxon>Actinomycetes</taxon>
        <taxon>Pseudonocardiales</taxon>
        <taxon>Pseudonocardiaceae</taxon>
        <taxon>Lentzea</taxon>
    </lineage>
</organism>
<dbReference type="SUPFAM" id="SSF56112">
    <property type="entry name" value="Protein kinase-like (PK-like)"/>
    <property type="match status" value="1"/>
</dbReference>
<evidence type="ECO:0000256" key="4">
    <source>
        <dbReference type="ARBA" id="ARBA00022741"/>
    </source>
</evidence>
<dbReference type="PROSITE" id="PS50011">
    <property type="entry name" value="PROTEIN_KINASE_DOM"/>
    <property type="match status" value="1"/>
</dbReference>
<dbReference type="Pfam" id="PF00069">
    <property type="entry name" value="Pkinase"/>
    <property type="match status" value="1"/>
</dbReference>
<dbReference type="SMART" id="SM00220">
    <property type="entry name" value="S_TKc"/>
    <property type="match status" value="1"/>
</dbReference>
<feature type="domain" description="Protein kinase" evidence="7">
    <location>
        <begin position="11"/>
        <end position="257"/>
    </location>
</feature>
<dbReference type="InterPro" id="IPR000719">
    <property type="entry name" value="Prot_kinase_dom"/>
</dbReference>
<dbReference type="Proteomes" id="UP000649573">
    <property type="component" value="Unassembled WGS sequence"/>
</dbReference>
<dbReference type="PROSITE" id="PS00108">
    <property type="entry name" value="PROTEIN_KINASE_ST"/>
    <property type="match status" value="1"/>
</dbReference>
<dbReference type="EMBL" id="BMRE01000050">
    <property type="protein sequence ID" value="GGU71859.1"/>
    <property type="molecule type" value="Genomic_DNA"/>
</dbReference>
<dbReference type="EC" id="2.7.11.1" evidence="1"/>